<evidence type="ECO:0000313" key="1">
    <source>
        <dbReference type="EMBL" id="KAI4866411.1"/>
    </source>
</evidence>
<dbReference type="Proteomes" id="UP001497700">
    <property type="component" value="Unassembled WGS sequence"/>
</dbReference>
<protein>
    <submittedName>
        <fullName evidence="1">Glycosyltransferase family 22 protein</fullName>
    </submittedName>
</protein>
<keyword evidence="2" id="KW-1185">Reference proteome</keyword>
<reference evidence="1 2" key="1">
    <citation type="journal article" date="2022" name="New Phytol.">
        <title>Ecological generalism drives hyperdiversity of secondary metabolite gene clusters in xylarialean endophytes.</title>
        <authorList>
            <person name="Franco M.E.E."/>
            <person name="Wisecaver J.H."/>
            <person name="Arnold A.E."/>
            <person name="Ju Y.M."/>
            <person name="Slot J.C."/>
            <person name="Ahrendt S."/>
            <person name="Moore L.P."/>
            <person name="Eastman K.E."/>
            <person name="Scott K."/>
            <person name="Konkel Z."/>
            <person name="Mondo S.J."/>
            <person name="Kuo A."/>
            <person name="Hayes R.D."/>
            <person name="Haridas S."/>
            <person name="Andreopoulos B."/>
            <person name="Riley R."/>
            <person name="LaButti K."/>
            <person name="Pangilinan J."/>
            <person name="Lipzen A."/>
            <person name="Amirebrahimi M."/>
            <person name="Yan J."/>
            <person name="Adam C."/>
            <person name="Keymanesh K."/>
            <person name="Ng V."/>
            <person name="Louie K."/>
            <person name="Northen T."/>
            <person name="Drula E."/>
            <person name="Henrissat B."/>
            <person name="Hsieh H.M."/>
            <person name="Youens-Clark K."/>
            <person name="Lutzoni F."/>
            <person name="Miadlikowska J."/>
            <person name="Eastwood D.C."/>
            <person name="Hamelin R.C."/>
            <person name="Grigoriev I.V."/>
            <person name="U'Ren J.M."/>
        </authorList>
    </citation>
    <scope>NUCLEOTIDE SEQUENCE [LARGE SCALE GENOMIC DNA]</scope>
    <source>
        <strain evidence="1 2">CBS 119005</strain>
    </source>
</reference>
<name>A0ACB9Z4X5_9PEZI</name>
<comment type="caution">
    <text evidence="1">The sequence shown here is derived from an EMBL/GenBank/DDBJ whole genome shotgun (WGS) entry which is preliminary data.</text>
</comment>
<proteinExistence type="predicted"/>
<gene>
    <name evidence="1" type="ORF">F4820DRAFT_417035</name>
</gene>
<evidence type="ECO:0000313" key="2">
    <source>
        <dbReference type="Proteomes" id="UP001497700"/>
    </source>
</evidence>
<organism evidence="1 2">
    <name type="scientific">Hypoxylon rubiginosum</name>
    <dbReference type="NCBI Taxonomy" id="110542"/>
    <lineage>
        <taxon>Eukaryota</taxon>
        <taxon>Fungi</taxon>
        <taxon>Dikarya</taxon>
        <taxon>Ascomycota</taxon>
        <taxon>Pezizomycotina</taxon>
        <taxon>Sordariomycetes</taxon>
        <taxon>Xylariomycetidae</taxon>
        <taxon>Xylariales</taxon>
        <taxon>Hypoxylaceae</taxon>
        <taxon>Hypoxylon</taxon>
    </lineage>
</organism>
<accession>A0ACB9Z4X5</accession>
<dbReference type="EMBL" id="MU393459">
    <property type="protein sequence ID" value="KAI4866411.1"/>
    <property type="molecule type" value="Genomic_DNA"/>
</dbReference>
<sequence length="632" mass="70977">MSSGKKSTAKAPTVATRSPLKSRVAILAIVEAREALAVIFAVRLVNALCVRTFFQPDEYFQALEPAWRMVFGEDSGAWLTWEWQHQIRSSLHPAVFAFGYWLVENFFGPGIAPKAKAKWLIAAPKILQTGFASLSDWYSWRLAEKLYGHGSVAAWSVLLMTLLNPWQWYTATRTFSNCFETTLTAMALYYWPWELLGTEDDGNAGSKYSTVPLFGTWNQINRFRLSLVLAAFAVLLRPTNILIWLAIGTLTLTRATLGGKSPLTRSNLLVIYREVLLCGSFVLGLSLLADRQYYGEWTFPPLTFLHVNVAQDLAAFYGQNDWHYYLSQGIPLLCTTITPFVLKGLFKSLDAEKSNWPVTTSNALKALTFTVFTNIASLSFVSHKEVRFITPLLPAFHILAAPHITSFFTSVSDVAASARPASTLGWKRTPLLAGGLLVNAVIGGYLSYFHAAAPVQVVDFLRAEFETVHPKHLALPRPTNATADHDFEQELFALFLTPCHATPWRSHLVYPDLRARALACEPPVDTAPKSLERRAYRDETRRFFDDQLGFLRDLWPGDRPGEDMARYVVGYEGVGPALRRYFDPAGPGARHKVQLREVWSAWNGLFTDDERKAGRLVVWATGYYDYVLPVEP</sequence>